<protein>
    <recommendedName>
        <fullName evidence="3">Xylose isomerase-like TIM barrel</fullName>
    </recommendedName>
</protein>
<dbReference type="STRING" id="1915074.SPHI_07520"/>
<proteinExistence type="predicted"/>
<gene>
    <name evidence="1" type="ORF">SPHI_07520</name>
</gene>
<organism evidence="1 2">
    <name type="scientific">Sphingomonas jeddahensis</name>
    <dbReference type="NCBI Taxonomy" id="1915074"/>
    <lineage>
        <taxon>Bacteria</taxon>
        <taxon>Pseudomonadati</taxon>
        <taxon>Pseudomonadota</taxon>
        <taxon>Alphaproteobacteria</taxon>
        <taxon>Sphingomonadales</taxon>
        <taxon>Sphingomonadaceae</taxon>
        <taxon>Sphingomonas</taxon>
    </lineage>
</organism>
<sequence>MLIVDQPRRPFEGMATWIWDPGAWEQRGAPLLARARELGIRRLFVGLRIIDGAICDPHKLDRFVHEARAAGIFVDAVEGDPQMVDRHGLRIAVRRAQAIRAFQNNTSQDGRLGGVQFDIEPYVGPGWRGDARAFSRWGQAVAVLADAVDEAVDLVVPFWLLDGSADPAARNMLLRVARCVRVFTVMLYRSDTAELHRLTAIWAAWGGEMGIPMRFALELSHSQPAEISFRGDRIRLSLAAHSISRSEFRPSAGWAVHAALPEEVTLE</sequence>
<dbReference type="Proteomes" id="UP000188729">
    <property type="component" value="Unassembled WGS sequence"/>
</dbReference>
<accession>A0A1V2EXW7</accession>
<name>A0A1V2EXW7_9SPHN</name>
<keyword evidence="2" id="KW-1185">Reference proteome</keyword>
<dbReference type="EMBL" id="MPSB01000002">
    <property type="protein sequence ID" value="ONF97315.1"/>
    <property type="molecule type" value="Genomic_DNA"/>
</dbReference>
<evidence type="ECO:0008006" key="3">
    <source>
        <dbReference type="Google" id="ProtNLM"/>
    </source>
</evidence>
<evidence type="ECO:0000313" key="1">
    <source>
        <dbReference type="EMBL" id="ONF97315.1"/>
    </source>
</evidence>
<reference evidence="1 2" key="1">
    <citation type="submission" date="2016-11" db="EMBL/GenBank/DDBJ databases">
        <title>Genome sequence of Sphingomonas jeddahensis G39.</title>
        <authorList>
            <person name="Poehlein A."/>
            <person name="Wuebbeler J.H."/>
            <person name="Steinbuechel A."/>
            <person name="Daniel R."/>
        </authorList>
    </citation>
    <scope>NUCLEOTIDE SEQUENCE [LARGE SCALE GENOMIC DNA]</scope>
    <source>
        <strain evidence="1 2">G39</strain>
    </source>
</reference>
<comment type="caution">
    <text evidence="1">The sequence shown here is derived from an EMBL/GenBank/DDBJ whole genome shotgun (WGS) entry which is preliminary data.</text>
</comment>
<dbReference type="AlphaFoldDB" id="A0A1V2EXW7"/>
<evidence type="ECO:0000313" key="2">
    <source>
        <dbReference type="Proteomes" id="UP000188729"/>
    </source>
</evidence>